<reference evidence="1" key="1">
    <citation type="journal article" date="2014" name="Front. Microbiol.">
        <title>High frequency of phylogenetically diverse reductive dehalogenase-homologous genes in deep subseafloor sedimentary metagenomes.</title>
        <authorList>
            <person name="Kawai M."/>
            <person name="Futagami T."/>
            <person name="Toyoda A."/>
            <person name="Takaki Y."/>
            <person name="Nishi S."/>
            <person name="Hori S."/>
            <person name="Arai W."/>
            <person name="Tsubouchi T."/>
            <person name="Morono Y."/>
            <person name="Uchiyama I."/>
            <person name="Ito T."/>
            <person name="Fujiyama A."/>
            <person name="Inagaki F."/>
            <person name="Takami H."/>
        </authorList>
    </citation>
    <scope>NUCLEOTIDE SEQUENCE</scope>
    <source>
        <strain evidence="1">Expedition CK06-06</strain>
    </source>
</reference>
<dbReference type="AlphaFoldDB" id="X1GHN6"/>
<dbReference type="Gene3D" id="3.20.20.140">
    <property type="entry name" value="Metal-dependent hydrolases"/>
    <property type="match status" value="1"/>
</dbReference>
<organism evidence="1">
    <name type="scientific">marine sediment metagenome</name>
    <dbReference type="NCBI Taxonomy" id="412755"/>
    <lineage>
        <taxon>unclassified sequences</taxon>
        <taxon>metagenomes</taxon>
        <taxon>ecological metagenomes</taxon>
    </lineage>
</organism>
<dbReference type="SUPFAM" id="SSF89550">
    <property type="entry name" value="PHP domain-like"/>
    <property type="match status" value="1"/>
</dbReference>
<sequence length="50" mass="5919">IKMIINTDSHETDQMNLMQYGVSVARRGWATKRDILNTLEYNELASWFKE</sequence>
<accession>X1GHN6</accession>
<proteinExistence type="predicted"/>
<gene>
    <name evidence="1" type="ORF">S03H2_21872</name>
</gene>
<feature type="non-terminal residue" evidence="1">
    <location>
        <position position="1"/>
    </location>
</feature>
<comment type="caution">
    <text evidence="1">The sequence shown here is derived from an EMBL/GenBank/DDBJ whole genome shotgun (WGS) entry which is preliminary data.</text>
</comment>
<dbReference type="EMBL" id="BARU01011698">
    <property type="protein sequence ID" value="GAH32513.1"/>
    <property type="molecule type" value="Genomic_DNA"/>
</dbReference>
<protein>
    <recommendedName>
        <fullName evidence="2">PHP domain-containing protein</fullName>
    </recommendedName>
</protein>
<dbReference type="InterPro" id="IPR016195">
    <property type="entry name" value="Pol/histidinol_Pase-like"/>
</dbReference>
<name>X1GHN6_9ZZZZ</name>
<evidence type="ECO:0008006" key="2">
    <source>
        <dbReference type="Google" id="ProtNLM"/>
    </source>
</evidence>
<evidence type="ECO:0000313" key="1">
    <source>
        <dbReference type="EMBL" id="GAH32513.1"/>
    </source>
</evidence>